<dbReference type="Gene3D" id="3.30.70.330">
    <property type="match status" value="1"/>
</dbReference>
<protein>
    <submittedName>
        <fullName evidence="1">RNA-binding protein</fullName>
    </submittedName>
</protein>
<gene>
    <name evidence="1" type="ORF">JY500_09925</name>
</gene>
<sequence length="78" mass="9070">MSLWIANINPEATDDDIRELVRKYCGIEVPEIRREPGDGSRPAAQLIFPDVNNTVLQEFQKRLHGMFWKDRTISVQIM</sequence>
<proteinExistence type="predicted"/>
<keyword evidence="2" id="KW-1185">Reference proteome</keyword>
<dbReference type="InterPro" id="IPR012677">
    <property type="entry name" value="Nucleotide-bd_a/b_plait_sf"/>
</dbReference>
<dbReference type="RefSeq" id="WP_172199331.1">
    <property type="nucleotide sequence ID" value="NZ_CP071060.1"/>
</dbReference>
<dbReference type="InterPro" id="IPR035979">
    <property type="entry name" value="RBD_domain_sf"/>
</dbReference>
<reference evidence="1 2" key="1">
    <citation type="submission" date="2021-02" db="EMBL/GenBank/DDBJ databases">
        <title>Niveibacterium changnyeongensis HC41.</title>
        <authorList>
            <person name="Kang M."/>
        </authorList>
    </citation>
    <scope>NUCLEOTIDE SEQUENCE [LARGE SCALE GENOMIC DNA]</scope>
    <source>
        <strain evidence="1 2">HC41</strain>
    </source>
</reference>
<organism evidence="1 2">
    <name type="scientific">Niveibacterium microcysteis</name>
    <dbReference type="NCBI Taxonomy" id="2811415"/>
    <lineage>
        <taxon>Bacteria</taxon>
        <taxon>Pseudomonadati</taxon>
        <taxon>Pseudomonadota</taxon>
        <taxon>Betaproteobacteria</taxon>
        <taxon>Rhodocyclales</taxon>
        <taxon>Rhodocyclaceae</taxon>
        <taxon>Niveibacterium</taxon>
    </lineage>
</organism>
<evidence type="ECO:0000313" key="2">
    <source>
        <dbReference type="Proteomes" id="UP000663570"/>
    </source>
</evidence>
<accession>A0ABX7MBX6</accession>
<evidence type="ECO:0000313" key="1">
    <source>
        <dbReference type="EMBL" id="QSI78899.1"/>
    </source>
</evidence>
<dbReference type="EMBL" id="CP071060">
    <property type="protein sequence ID" value="QSI78899.1"/>
    <property type="molecule type" value="Genomic_DNA"/>
</dbReference>
<dbReference type="SUPFAM" id="SSF54928">
    <property type="entry name" value="RNA-binding domain, RBD"/>
    <property type="match status" value="1"/>
</dbReference>
<dbReference type="CDD" id="cd00590">
    <property type="entry name" value="RRM_SF"/>
    <property type="match status" value="1"/>
</dbReference>
<dbReference type="Proteomes" id="UP000663570">
    <property type="component" value="Chromosome"/>
</dbReference>
<name>A0ABX7MBX6_9RHOO</name>